<gene>
    <name evidence="1" type="ORF">L210DRAFT_3395285</name>
</gene>
<evidence type="ECO:0000313" key="2">
    <source>
        <dbReference type="Proteomes" id="UP001194468"/>
    </source>
</evidence>
<proteinExistence type="predicted"/>
<dbReference type="AlphaFoldDB" id="A0AAD4GI98"/>
<name>A0AAD4GI98_BOLED</name>
<keyword evidence="2" id="KW-1185">Reference proteome</keyword>
<accession>A0AAD4GI98</accession>
<reference evidence="1" key="2">
    <citation type="journal article" date="2020" name="Nat. Commun.">
        <title>Large-scale genome sequencing of mycorrhizal fungi provides insights into the early evolution of symbiotic traits.</title>
        <authorList>
            <person name="Miyauchi S."/>
            <person name="Kiss E."/>
            <person name="Kuo A."/>
            <person name="Drula E."/>
            <person name="Kohler A."/>
            <person name="Sanchez-Garcia M."/>
            <person name="Morin E."/>
            <person name="Andreopoulos B."/>
            <person name="Barry K.W."/>
            <person name="Bonito G."/>
            <person name="Buee M."/>
            <person name="Carver A."/>
            <person name="Chen C."/>
            <person name="Cichocki N."/>
            <person name="Clum A."/>
            <person name="Culley D."/>
            <person name="Crous P.W."/>
            <person name="Fauchery L."/>
            <person name="Girlanda M."/>
            <person name="Hayes R.D."/>
            <person name="Keri Z."/>
            <person name="LaButti K."/>
            <person name="Lipzen A."/>
            <person name="Lombard V."/>
            <person name="Magnuson J."/>
            <person name="Maillard F."/>
            <person name="Murat C."/>
            <person name="Nolan M."/>
            <person name="Ohm R.A."/>
            <person name="Pangilinan J."/>
            <person name="Pereira M.F."/>
            <person name="Perotto S."/>
            <person name="Peter M."/>
            <person name="Pfister S."/>
            <person name="Riley R."/>
            <person name="Sitrit Y."/>
            <person name="Stielow J.B."/>
            <person name="Szollosi G."/>
            <person name="Zifcakova L."/>
            <person name="Stursova M."/>
            <person name="Spatafora J.W."/>
            <person name="Tedersoo L."/>
            <person name="Vaario L.M."/>
            <person name="Yamada A."/>
            <person name="Yan M."/>
            <person name="Wang P."/>
            <person name="Xu J."/>
            <person name="Bruns T."/>
            <person name="Baldrian P."/>
            <person name="Vilgalys R."/>
            <person name="Dunand C."/>
            <person name="Henrissat B."/>
            <person name="Grigoriev I.V."/>
            <person name="Hibbett D."/>
            <person name="Nagy L.G."/>
            <person name="Martin F.M."/>
        </authorList>
    </citation>
    <scope>NUCLEOTIDE SEQUENCE</scope>
    <source>
        <strain evidence="1">BED1</strain>
    </source>
</reference>
<comment type="caution">
    <text evidence="1">The sequence shown here is derived from an EMBL/GenBank/DDBJ whole genome shotgun (WGS) entry which is preliminary data.</text>
</comment>
<dbReference type="Proteomes" id="UP001194468">
    <property type="component" value="Unassembled WGS sequence"/>
</dbReference>
<dbReference type="EMBL" id="WHUW01000007">
    <property type="protein sequence ID" value="KAF8443973.1"/>
    <property type="molecule type" value="Genomic_DNA"/>
</dbReference>
<protein>
    <submittedName>
        <fullName evidence="1">Uncharacterized protein</fullName>
    </submittedName>
</protein>
<sequence>YGDLKKIFVLPLPPDAYWGSLSDTTLILALIVPWNTKGKSATEGNVYMGSRLASVITDVQNLEAVVGLVKTWGRWGIIDRMPGTVSAQFTDDERMVDSTND</sequence>
<feature type="non-terminal residue" evidence="1">
    <location>
        <position position="1"/>
    </location>
</feature>
<reference evidence="1" key="1">
    <citation type="submission" date="2019-10" db="EMBL/GenBank/DDBJ databases">
        <authorList>
            <consortium name="DOE Joint Genome Institute"/>
            <person name="Kuo A."/>
            <person name="Miyauchi S."/>
            <person name="Kiss E."/>
            <person name="Drula E."/>
            <person name="Kohler A."/>
            <person name="Sanchez-Garcia M."/>
            <person name="Andreopoulos B."/>
            <person name="Barry K.W."/>
            <person name="Bonito G."/>
            <person name="Buee M."/>
            <person name="Carver A."/>
            <person name="Chen C."/>
            <person name="Cichocki N."/>
            <person name="Clum A."/>
            <person name="Culley D."/>
            <person name="Crous P.W."/>
            <person name="Fauchery L."/>
            <person name="Girlanda M."/>
            <person name="Hayes R."/>
            <person name="Keri Z."/>
            <person name="LaButti K."/>
            <person name="Lipzen A."/>
            <person name="Lombard V."/>
            <person name="Magnuson J."/>
            <person name="Maillard F."/>
            <person name="Morin E."/>
            <person name="Murat C."/>
            <person name="Nolan M."/>
            <person name="Ohm R."/>
            <person name="Pangilinan J."/>
            <person name="Pereira M."/>
            <person name="Perotto S."/>
            <person name="Peter M."/>
            <person name="Riley R."/>
            <person name="Sitrit Y."/>
            <person name="Stielow B."/>
            <person name="Szollosi G."/>
            <person name="Zifcakova L."/>
            <person name="Stursova M."/>
            <person name="Spatafora J.W."/>
            <person name="Tedersoo L."/>
            <person name="Vaario L.-M."/>
            <person name="Yamada A."/>
            <person name="Yan M."/>
            <person name="Wang P."/>
            <person name="Xu J."/>
            <person name="Bruns T."/>
            <person name="Baldrian P."/>
            <person name="Vilgalys R."/>
            <person name="Henrissat B."/>
            <person name="Grigoriev I.V."/>
            <person name="Hibbett D."/>
            <person name="Nagy L.G."/>
            <person name="Martin F.M."/>
        </authorList>
    </citation>
    <scope>NUCLEOTIDE SEQUENCE</scope>
    <source>
        <strain evidence="1">BED1</strain>
    </source>
</reference>
<organism evidence="1 2">
    <name type="scientific">Boletus edulis BED1</name>
    <dbReference type="NCBI Taxonomy" id="1328754"/>
    <lineage>
        <taxon>Eukaryota</taxon>
        <taxon>Fungi</taxon>
        <taxon>Dikarya</taxon>
        <taxon>Basidiomycota</taxon>
        <taxon>Agaricomycotina</taxon>
        <taxon>Agaricomycetes</taxon>
        <taxon>Agaricomycetidae</taxon>
        <taxon>Boletales</taxon>
        <taxon>Boletineae</taxon>
        <taxon>Boletaceae</taxon>
        <taxon>Boletoideae</taxon>
        <taxon>Boletus</taxon>
    </lineage>
</organism>
<evidence type="ECO:0000313" key="1">
    <source>
        <dbReference type="EMBL" id="KAF8443973.1"/>
    </source>
</evidence>